<protein>
    <submittedName>
        <fullName evidence="3">Septum formation initiator family protein</fullName>
    </submittedName>
</protein>
<keyword evidence="1" id="KW-0175">Coiled coil</keyword>
<evidence type="ECO:0000256" key="2">
    <source>
        <dbReference type="SAM" id="Phobius"/>
    </source>
</evidence>
<feature type="coiled-coil region" evidence="1">
    <location>
        <begin position="40"/>
        <end position="78"/>
    </location>
</feature>
<feature type="transmembrane region" description="Helical" evidence="2">
    <location>
        <begin position="18"/>
        <end position="38"/>
    </location>
</feature>
<comment type="caution">
    <text evidence="3">The sequence shown here is derived from an EMBL/GenBank/DDBJ whole genome shotgun (WGS) entry which is preliminary data.</text>
</comment>
<dbReference type="Pfam" id="PF04977">
    <property type="entry name" value="DivIC"/>
    <property type="match status" value="1"/>
</dbReference>
<dbReference type="InterPro" id="IPR007060">
    <property type="entry name" value="FtsL/DivIC"/>
</dbReference>
<keyword evidence="2" id="KW-0472">Membrane</keyword>
<dbReference type="RefSeq" id="WP_212214936.1">
    <property type="nucleotide sequence ID" value="NZ_JAGUCO010000003.1"/>
</dbReference>
<evidence type="ECO:0000313" key="3">
    <source>
        <dbReference type="EMBL" id="MBS2097883.1"/>
    </source>
</evidence>
<evidence type="ECO:0000256" key="1">
    <source>
        <dbReference type="SAM" id="Coils"/>
    </source>
</evidence>
<organism evidence="3 4">
    <name type="scientific">Carboxylicivirga linearis</name>
    <dbReference type="NCBI Taxonomy" id="1628157"/>
    <lineage>
        <taxon>Bacteria</taxon>
        <taxon>Pseudomonadati</taxon>
        <taxon>Bacteroidota</taxon>
        <taxon>Bacteroidia</taxon>
        <taxon>Marinilabiliales</taxon>
        <taxon>Marinilabiliaceae</taxon>
        <taxon>Carboxylicivirga</taxon>
    </lineage>
</organism>
<reference evidence="3 4" key="1">
    <citation type="journal article" date="2015" name="Int. J. Syst. Evol. Microbiol.">
        <title>Carboxylicivirga linearis sp. nov., isolated from a sea cucumber culture pond.</title>
        <authorList>
            <person name="Wang F.Q."/>
            <person name="Zhou Y.X."/>
            <person name="Lin X.Z."/>
            <person name="Chen G.J."/>
            <person name="Du Z.J."/>
        </authorList>
    </citation>
    <scope>NUCLEOTIDE SEQUENCE [LARGE SCALE GENOMIC DNA]</scope>
    <source>
        <strain evidence="3 4">FB218</strain>
    </source>
</reference>
<gene>
    <name evidence="3" type="ORF">KEM10_06290</name>
</gene>
<dbReference type="EMBL" id="JAGUCO010000003">
    <property type="protein sequence ID" value="MBS2097883.1"/>
    <property type="molecule type" value="Genomic_DNA"/>
</dbReference>
<dbReference type="Proteomes" id="UP000708576">
    <property type="component" value="Unassembled WGS sequence"/>
</dbReference>
<name>A0ABS5JST8_9BACT</name>
<keyword evidence="4" id="KW-1185">Reference proteome</keyword>
<accession>A0ABS5JST8</accession>
<keyword evidence="2" id="KW-0812">Transmembrane</keyword>
<proteinExistence type="predicted"/>
<keyword evidence="2" id="KW-1133">Transmembrane helix</keyword>
<sequence length="101" mass="12418">MNWSNFKKYIQPLISNKYFIAFVVFVVYIGIFDQNNLIDRFKLQSRINKLEKQKEHYIEEIEQNNRKMKELQSSTENLEKFGREEYLMKKKDEVLFIVEEE</sequence>
<evidence type="ECO:0000313" key="4">
    <source>
        <dbReference type="Proteomes" id="UP000708576"/>
    </source>
</evidence>